<dbReference type="InterPro" id="IPR005758">
    <property type="entry name" value="UDP-N-AcMur_Ala_ligase_MurC"/>
</dbReference>
<comment type="function">
    <text evidence="14">Cell wall formation.</text>
</comment>
<evidence type="ECO:0000313" key="18">
    <source>
        <dbReference type="EMBL" id="BED92585.1"/>
    </source>
</evidence>
<evidence type="ECO:0000256" key="6">
    <source>
        <dbReference type="ARBA" id="ARBA00022618"/>
    </source>
</evidence>
<dbReference type="SUPFAM" id="SSF51984">
    <property type="entry name" value="MurCD N-terminal domain"/>
    <property type="match status" value="1"/>
</dbReference>
<dbReference type="GO" id="GO:0051301">
    <property type="term" value="P:cell division"/>
    <property type="evidence" value="ECO:0007669"/>
    <property type="project" value="UniProtKB-KW"/>
</dbReference>
<reference evidence="18" key="1">
    <citation type="journal article" date="2023" name="ISME J.">
        <title>Emergence of putative energy parasites within Clostridia revealed by genome analysis of a novel endosymbiotic clade.</title>
        <authorList>
            <person name="Takahashi K."/>
            <person name="Kuwahara H."/>
            <person name="Horikawa Y."/>
            <person name="Izawa K."/>
            <person name="Kato D."/>
            <person name="Inagaki T."/>
            <person name="Yuki M."/>
            <person name="Ohkuma M."/>
            <person name="Hongoh Y."/>
        </authorList>
    </citation>
    <scope>NUCLEOTIDE SEQUENCE</scope>
    <source>
        <strain evidence="18">RsTa-C01</strain>
    </source>
</reference>
<dbReference type="InterPro" id="IPR013221">
    <property type="entry name" value="Mur_ligase_cen"/>
</dbReference>
<comment type="subcellular location">
    <subcellularLocation>
        <location evidence="1 14">Cytoplasm</location>
    </subcellularLocation>
</comment>
<dbReference type="KEGG" id="ptrh:RsTaC01_0370"/>
<feature type="domain" description="Mur ligase central" evidence="17">
    <location>
        <begin position="94"/>
        <end position="272"/>
    </location>
</feature>
<evidence type="ECO:0000256" key="7">
    <source>
        <dbReference type="ARBA" id="ARBA00022741"/>
    </source>
</evidence>
<keyword evidence="7 14" id="KW-0547">Nucleotide-binding</keyword>
<dbReference type="EMBL" id="AP027925">
    <property type="protein sequence ID" value="BED92585.1"/>
    <property type="molecule type" value="Genomic_DNA"/>
</dbReference>
<dbReference type="InterPro" id="IPR036615">
    <property type="entry name" value="Mur_ligase_C_dom_sf"/>
</dbReference>
<evidence type="ECO:0000259" key="16">
    <source>
        <dbReference type="Pfam" id="PF02875"/>
    </source>
</evidence>
<dbReference type="GO" id="GO:0005737">
    <property type="term" value="C:cytoplasm"/>
    <property type="evidence" value="ECO:0007669"/>
    <property type="project" value="UniProtKB-SubCell"/>
</dbReference>
<dbReference type="GO" id="GO:0009252">
    <property type="term" value="P:peptidoglycan biosynthetic process"/>
    <property type="evidence" value="ECO:0007669"/>
    <property type="project" value="UniProtKB-UniRule"/>
</dbReference>
<dbReference type="PANTHER" id="PTHR43445:SF3">
    <property type="entry name" value="UDP-N-ACETYLMURAMATE--L-ALANINE LIGASE"/>
    <property type="match status" value="1"/>
</dbReference>
<dbReference type="AlphaFoldDB" id="A0AA48IBR9"/>
<keyword evidence="11 14" id="KW-0131">Cell cycle</keyword>
<dbReference type="PANTHER" id="PTHR43445">
    <property type="entry name" value="UDP-N-ACETYLMURAMATE--L-ALANINE LIGASE-RELATED"/>
    <property type="match status" value="1"/>
</dbReference>
<dbReference type="HAMAP" id="MF_00046">
    <property type="entry name" value="MurC"/>
    <property type="match status" value="1"/>
</dbReference>
<sequence length="453" mass="51502">MFALVRFLKYKNHIITGSDIYESDIISKIKDLNIKINLNHDKKNVENADLIVYSSAVDKKNVEILEAKRKNIPILTRCELLGIISKSYKNLVGVSGTHGKTTTTALIAHILLDSGVEPNAIIGGTLSRLNGNSCIGNSDILICEACEYKDSFLKLFPKISVITNLEPDHMDYFKNIDNLKKSFEKFMSQTKDLIIFNGDDLGTKNLISNIKDKEIISYGIYKDCNYLAKNITFDKNQYSSYDLFYKNNFIENISLKIHGKFNIYNSLAAIITCLKLDTDIKIIKKSVESFKGVHRRFEILKIFNNITIADDFAHHPTEIKSTLSSAKKMNFRKIWLIFQPHTFSRTKMFLNEFAESLSIADKVILTEILPVRETNIYNIYSKDLSKKIKNSVIINEFKKIADYVTKNAESGDLILTMGGGNIYKCANMISKSYVFLPEKSKEVTKFSSSVQIT</sequence>
<keyword evidence="9 14" id="KW-0133">Cell shape</keyword>
<keyword evidence="10 14" id="KW-0573">Peptidoglycan synthesis</keyword>
<dbReference type="NCBIfam" id="TIGR01082">
    <property type="entry name" value="murC"/>
    <property type="match status" value="1"/>
</dbReference>
<evidence type="ECO:0000256" key="11">
    <source>
        <dbReference type="ARBA" id="ARBA00023306"/>
    </source>
</evidence>
<evidence type="ECO:0000256" key="5">
    <source>
        <dbReference type="ARBA" id="ARBA00022598"/>
    </source>
</evidence>
<dbReference type="InterPro" id="IPR050061">
    <property type="entry name" value="MurCDEF_pg_biosynth"/>
</dbReference>
<evidence type="ECO:0000259" key="15">
    <source>
        <dbReference type="Pfam" id="PF01225"/>
    </source>
</evidence>
<dbReference type="GO" id="GO:0008360">
    <property type="term" value="P:regulation of cell shape"/>
    <property type="evidence" value="ECO:0007669"/>
    <property type="project" value="UniProtKB-KW"/>
</dbReference>
<dbReference type="Pfam" id="PF01225">
    <property type="entry name" value="Mur_ligase"/>
    <property type="match status" value="1"/>
</dbReference>
<accession>A0AA48IBR9</accession>
<evidence type="ECO:0000256" key="8">
    <source>
        <dbReference type="ARBA" id="ARBA00022840"/>
    </source>
</evidence>
<evidence type="ECO:0000256" key="4">
    <source>
        <dbReference type="ARBA" id="ARBA00022490"/>
    </source>
</evidence>
<keyword evidence="6 14" id="KW-0132">Cell division</keyword>
<organism evidence="18">
    <name type="scientific">Candidatus Paraimprobicoccus trichonymphae</name>
    <dbReference type="NCBI Taxonomy" id="3033793"/>
    <lineage>
        <taxon>Bacteria</taxon>
        <taxon>Bacillati</taxon>
        <taxon>Bacillota</taxon>
        <taxon>Clostridia</taxon>
        <taxon>Candidatus Paraimprobicoccus</taxon>
    </lineage>
</organism>
<evidence type="ECO:0000256" key="1">
    <source>
        <dbReference type="ARBA" id="ARBA00004496"/>
    </source>
</evidence>
<evidence type="ECO:0000256" key="2">
    <source>
        <dbReference type="ARBA" id="ARBA00004752"/>
    </source>
</evidence>
<evidence type="ECO:0000256" key="13">
    <source>
        <dbReference type="ARBA" id="ARBA00047833"/>
    </source>
</evidence>
<dbReference type="Gene3D" id="3.40.50.720">
    <property type="entry name" value="NAD(P)-binding Rossmann-like Domain"/>
    <property type="match status" value="1"/>
</dbReference>
<gene>
    <name evidence="14" type="primary">murC</name>
    <name evidence="18" type="ORF">RsTaC01_0370</name>
</gene>
<evidence type="ECO:0000256" key="12">
    <source>
        <dbReference type="ARBA" id="ARBA00023316"/>
    </source>
</evidence>
<dbReference type="Pfam" id="PF08245">
    <property type="entry name" value="Mur_ligase_M"/>
    <property type="match status" value="1"/>
</dbReference>
<dbReference type="SUPFAM" id="SSF53244">
    <property type="entry name" value="MurD-like peptide ligases, peptide-binding domain"/>
    <property type="match status" value="1"/>
</dbReference>
<keyword evidence="12 14" id="KW-0961">Cell wall biogenesis/degradation</keyword>
<dbReference type="InterPro" id="IPR036565">
    <property type="entry name" value="Mur-like_cat_sf"/>
</dbReference>
<proteinExistence type="inferred from homology"/>
<protein>
    <recommendedName>
        <fullName evidence="3 14">UDP-N-acetylmuramate--L-alanine ligase</fullName>
        <ecNumber evidence="3 14">6.3.2.8</ecNumber>
    </recommendedName>
    <alternativeName>
        <fullName evidence="14">UDP-N-acetylmuramoyl-L-alanine synthetase</fullName>
    </alternativeName>
</protein>
<feature type="binding site" evidence="14">
    <location>
        <begin position="96"/>
        <end position="102"/>
    </location>
    <ligand>
        <name>ATP</name>
        <dbReference type="ChEBI" id="CHEBI:30616"/>
    </ligand>
</feature>
<dbReference type="Pfam" id="PF02875">
    <property type="entry name" value="Mur_ligase_C"/>
    <property type="match status" value="1"/>
</dbReference>
<dbReference type="Gene3D" id="3.40.1190.10">
    <property type="entry name" value="Mur-like, catalytic domain"/>
    <property type="match status" value="1"/>
</dbReference>
<dbReference type="Proteomes" id="UP001335720">
    <property type="component" value="Chromosome"/>
</dbReference>
<comment type="similarity">
    <text evidence="14">Belongs to the MurCDEF family.</text>
</comment>
<dbReference type="EC" id="6.3.2.8" evidence="3 14"/>
<feature type="domain" description="Mur ligase N-terminal catalytic" evidence="15">
    <location>
        <begin position="3"/>
        <end position="88"/>
    </location>
</feature>
<name>A0AA48IBR9_9FIRM</name>
<evidence type="ECO:0000256" key="10">
    <source>
        <dbReference type="ARBA" id="ARBA00022984"/>
    </source>
</evidence>
<feature type="domain" description="Mur ligase C-terminal" evidence="16">
    <location>
        <begin position="295"/>
        <end position="419"/>
    </location>
</feature>
<dbReference type="Gene3D" id="3.90.190.20">
    <property type="entry name" value="Mur ligase, C-terminal domain"/>
    <property type="match status" value="1"/>
</dbReference>
<dbReference type="InterPro" id="IPR000713">
    <property type="entry name" value="Mur_ligase_N"/>
</dbReference>
<dbReference type="GO" id="GO:0008763">
    <property type="term" value="F:UDP-N-acetylmuramate-L-alanine ligase activity"/>
    <property type="evidence" value="ECO:0007669"/>
    <property type="project" value="UniProtKB-UniRule"/>
</dbReference>
<dbReference type="SUPFAM" id="SSF53623">
    <property type="entry name" value="MurD-like peptide ligases, catalytic domain"/>
    <property type="match status" value="1"/>
</dbReference>
<evidence type="ECO:0000256" key="3">
    <source>
        <dbReference type="ARBA" id="ARBA00012211"/>
    </source>
</evidence>
<evidence type="ECO:0000256" key="14">
    <source>
        <dbReference type="HAMAP-Rule" id="MF_00046"/>
    </source>
</evidence>
<keyword evidence="4 14" id="KW-0963">Cytoplasm</keyword>
<comment type="pathway">
    <text evidence="2 14">Cell wall biogenesis; peptidoglycan biosynthesis.</text>
</comment>
<keyword evidence="8 14" id="KW-0067">ATP-binding</keyword>
<comment type="catalytic activity">
    <reaction evidence="13 14">
        <text>UDP-N-acetyl-alpha-D-muramate + L-alanine + ATP = UDP-N-acetyl-alpha-D-muramoyl-L-alanine + ADP + phosphate + H(+)</text>
        <dbReference type="Rhea" id="RHEA:23372"/>
        <dbReference type="ChEBI" id="CHEBI:15378"/>
        <dbReference type="ChEBI" id="CHEBI:30616"/>
        <dbReference type="ChEBI" id="CHEBI:43474"/>
        <dbReference type="ChEBI" id="CHEBI:57972"/>
        <dbReference type="ChEBI" id="CHEBI:70757"/>
        <dbReference type="ChEBI" id="CHEBI:83898"/>
        <dbReference type="ChEBI" id="CHEBI:456216"/>
        <dbReference type="EC" id="6.3.2.8"/>
    </reaction>
</comment>
<dbReference type="GO" id="GO:0005524">
    <property type="term" value="F:ATP binding"/>
    <property type="evidence" value="ECO:0007669"/>
    <property type="project" value="UniProtKB-UniRule"/>
</dbReference>
<dbReference type="InterPro" id="IPR004101">
    <property type="entry name" value="Mur_ligase_C"/>
</dbReference>
<keyword evidence="5 14" id="KW-0436">Ligase</keyword>
<dbReference type="GO" id="GO:0071555">
    <property type="term" value="P:cell wall organization"/>
    <property type="evidence" value="ECO:0007669"/>
    <property type="project" value="UniProtKB-KW"/>
</dbReference>
<evidence type="ECO:0000259" key="17">
    <source>
        <dbReference type="Pfam" id="PF08245"/>
    </source>
</evidence>
<evidence type="ECO:0000256" key="9">
    <source>
        <dbReference type="ARBA" id="ARBA00022960"/>
    </source>
</evidence>